<evidence type="ECO:0000313" key="1">
    <source>
        <dbReference type="EMBL" id="CAD8076792.1"/>
    </source>
</evidence>
<protein>
    <submittedName>
        <fullName evidence="1">Uncharacterized protein</fullName>
    </submittedName>
</protein>
<accession>A0A8S1MDR6</accession>
<dbReference type="OrthoDB" id="9989112at2759"/>
<comment type="caution">
    <text evidence="1">The sequence shown here is derived from an EMBL/GenBank/DDBJ whole genome shotgun (WGS) entry which is preliminary data.</text>
</comment>
<reference evidence="1" key="1">
    <citation type="submission" date="2021-01" db="EMBL/GenBank/DDBJ databases">
        <authorList>
            <consortium name="Genoscope - CEA"/>
            <person name="William W."/>
        </authorList>
    </citation>
    <scope>NUCLEOTIDE SEQUENCE</scope>
</reference>
<dbReference type="Proteomes" id="UP000692954">
    <property type="component" value="Unassembled WGS sequence"/>
</dbReference>
<name>A0A8S1MDR6_9CILI</name>
<proteinExistence type="predicted"/>
<gene>
    <name evidence="1" type="ORF">PSON_ATCC_30995.1.T0350171</name>
</gene>
<keyword evidence="2" id="KW-1185">Reference proteome</keyword>
<dbReference type="EMBL" id="CAJJDN010000035">
    <property type="protein sequence ID" value="CAD8076792.1"/>
    <property type="molecule type" value="Genomic_DNA"/>
</dbReference>
<organism evidence="1 2">
    <name type="scientific">Paramecium sonneborni</name>
    <dbReference type="NCBI Taxonomy" id="65129"/>
    <lineage>
        <taxon>Eukaryota</taxon>
        <taxon>Sar</taxon>
        <taxon>Alveolata</taxon>
        <taxon>Ciliophora</taxon>
        <taxon>Intramacronucleata</taxon>
        <taxon>Oligohymenophorea</taxon>
        <taxon>Peniculida</taxon>
        <taxon>Parameciidae</taxon>
        <taxon>Paramecium</taxon>
    </lineage>
</organism>
<evidence type="ECO:0000313" key="2">
    <source>
        <dbReference type="Proteomes" id="UP000692954"/>
    </source>
</evidence>
<dbReference type="AlphaFoldDB" id="A0A8S1MDR6"/>
<sequence length="75" mass="8648">MAKNNGLEYIEVCAKQNFKVDEAFQIITENIYKKIELNQLDLSNEKFGVKLGSRGSFIEDNEQEQENQKNNSICC</sequence>